<evidence type="ECO:0000259" key="6">
    <source>
        <dbReference type="PROSITE" id="PS50011"/>
    </source>
</evidence>
<dbReference type="SMART" id="SM00220">
    <property type="entry name" value="S_TKc"/>
    <property type="match status" value="1"/>
</dbReference>
<keyword evidence="1" id="KW-0808">Transferase</keyword>
<feature type="binding site" evidence="4">
    <location>
        <position position="30"/>
    </location>
    <ligand>
        <name>ATP</name>
        <dbReference type="ChEBI" id="CHEBI:30616"/>
    </ligand>
</feature>
<dbReference type="Gene3D" id="1.10.510.10">
    <property type="entry name" value="Transferase(Phosphotransferase) domain 1"/>
    <property type="match status" value="1"/>
</dbReference>
<gene>
    <name evidence="7" type="ORF">DFQ27_009942</name>
</gene>
<dbReference type="PROSITE" id="PS50011">
    <property type="entry name" value="PROTEIN_KINASE_DOM"/>
    <property type="match status" value="1"/>
</dbReference>
<name>A0A9P6PPP5_9FUNG</name>
<feature type="domain" description="Protein kinase" evidence="6">
    <location>
        <begin position="3"/>
        <end position="268"/>
    </location>
</feature>
<dbReference type="CDD" id="cd13999">
    <property type="entry name" value="STKc_MAP3K-like"/>
    <property type="match status" value="1"/>
</dbReference>
<protein>
    <recommendedName>
        <fullName evidence="6">Protein kinase domain-containing protein</fullName>
    </recommendedName>
</protein>
<organism evidence="7 8">
    <name type="scientific">Actinomortierella ambigua</name>
    <dbReference type="NCBI Taxonomy" id="1343610"/>
    <lineage>
        <taxon>Eukaryota</taxon>
        <taxon>Fungi</taxon>
        <taxon>Fungi incertae sedis</taxon>
        <taxon>Mucoromycota</taxon>
        <taxon>Mortierellomycotina</taxon>
        <taxon>Mortierellomycetes</taxon>
        <taxon>Mortierellales</taxon>
        <taxon>Mortierellaceae</taxon>
        <taxon>Actinomortierella</taxon>
    </lineage>
</organism>
<sequence>MPLKLGTCVGEGGFGAVHIGWWQGQRVAVKRLFLRGQDSLIHKEIELIKSLRHRHIIQFLDVETIDGCFVLITDFADGGSLQELIVQDSEAADADPSGNGLLDWGTKSRLAQEMASGLVYIHSKKIIHRDLKSANVLLSKHLEVRLCDFGLARVKTTTASQASNGKMEGTLRWMAPELLTIKPKYTTKSDMYALGMVLWEMAARCTVPFQEQANGSMIADHVRSGGREDIPEETPDAFRLWIESCWAQDPAQRPEAEEMVEDDIDGFERRQSGSEAGTVSISASFVRMGLTGNQSGISDIPSSSSLAVSQLQTSSQSAILPNSPPSLATKPPRRPIPSASTDSNLSTTNMPSSTSTTFSTTSLGSQAGNSILNSWSSSRANSRPTSSSSSSLTSQYISKVPKTVGLARQGNKEAQFTLGNWYLNGQEGLAVDFVEAEKWLVMAASDPHGHIEAIRLLGAMNDEGLGLPRNSQKAFEYYSRAASAGDTHSQREVAAMYREGRAGVVAQTPTMAFQWMHKAAQQGDVEAENALGWFYRTGFGVEAKDASIAAAWFYRAADKGHREAQNNLGCLYHIGLGVDRTPHLAAFYYREAAEQGHIEAHFRMYKLHALAERRRKQRLYGIRDASMLPPRGLSSSTTPEDEQHIYFEQCLKMAEEDPATLFQYGEMHELGDYGAVPDEEMALLLYQAAAVRGYAPAIRAVGA</sequence>
<dbReference type="InterPro" id="IPR017441">
    <property type="entry name" value="Protein_kinase_ATP_BS"/>
</dbReference>
<evidence type="ECO:0000256" key="3">
    <source>
        <dbReference type="ARBA" id="ARBA00022840"/>
    </source>
</evidence>
<comment type="caution">
    <text evidence="7">The sequence shown here is derived from an EMBL/GenBank/DDBJ whole genome shotgun (WGS) entry which is preliminary data.</text>
</comment>
<dbReference type="InterPro" id="IPR000719">
    <property type="entry name" value="Prot_kinase_dom"/>
</dbReference>
<dbReference type="InterPro" id="IPR051681">
    <property type="entry name" value="Ser/Thr_Kinases-Pseudokinases"/>
</dbReference>
<dbReference type="SUPFAM" id="SSF56112">
    <property type="entry name" value="Protein kinase-like (PK-like)"/>
    <property type="match status" value="1"/>
</dbReference>
<dbReference type="EMBL" id="JAAAJB010000981">
    <property type="protein sequence ID" value="KAG0249570.1"/>
    <property type="molecule type" value="Genomic_DNA"/>
</dbReference>
<dbReference type="OrthoDB" id="346907at2759"/>
<evidence type="ECO:0000256" key="1">
    <source>
        <dbReference type="ARBA" id="ARBA00022527"/>
    </source>
</evidence>
<feature type="non-terminal residue" evidence="7">
    <location>
        <position position="703"/>
    </location>
</feature>
<evidence type="ECO:0000256" key="5">
    <source>
        <dbReference type="SAM" id="MobiDB-lite"/>
    </source>
</evidence>
<reference evidence="7" key="1">
    <citation type="journal article" date="2020" name="Fungal Divers.">
        <title>Resolving the Mortierellaceae phylogeny through synthesis of multi-gene phylogenetics and phylogenomics.</title>
        <authorList>
            <person name="Vandepol N."/>
            <person name="Liber J."/>
            <person name="Desiro A."/>
            <person name="Na H."/>
            <person name="Kennedy M."/>
            <person name="Barry K."/>
            <person name="Grigoriev I.V."/>
            <person name="Miller A.N."/>
            <person name="O'Donnell K."/>
            <person name="Stajich J.E."/>
            <person name="Bonito G."/>
        </authorList>
    </citation>
    <scope>NUCLEOTIDE SEQUENCE</scope>
    <source>
        <strain evidence="7">BC1065</strain>
    </source>
</reference>
<accession>A0A9P6PPP5</accession>
<dbReference type="AlphaFoldDB" id="A0A9P6PPP5"/>
<dbReference type="SUPFAM" id="SSF81901">
    <property type="entry name" value="HCP-like"/>
    <property type="match status" value="2"/>
</dbReference>
<dbReference type="InterPro" id="IPR006597">
    <property type="entry name" value="Sel1-like"/>
</dbReference>
<dbReference type="InterPro" id="IPR011990">
    <property type="entry name" value="TPR-like_helical_dom_sf"/>
</dbReference>
<proteinExistence type="predicted"/>
<evidence type="ECO:0000313" key="8">
    <source>
        <dbReference type="Proteomes" id="UP000807716"/>
    </source>
</evidence>
<feature type="region of interest" description="Disordered" evidence="5">
    <location>
        <begin position="308"/>
        <end position="394"/>
    </location>
</feature>
<dbReference type="PANTHER" id="PTHR44329">
    <property type="entry name" value="SERINE/THREONINE-PROTEIN KINASE TNNI3K-RELATED"/>
    <property type="match status" value="1"/>
</dbReference>
<keyword evidence="1" id="KW-0723">Serine/threonine-protein kinase</keyword>
<dbReference type="GO" id="GO:0004674">
    <property type="term" value="F:protein serine/threonine kinase activity"/>
    <property type="evidence" value="ECO:0007669"/>
    <property type="project" value="UniProtKB-KW"/>
</dbReference>
<evidence type="ECO:0000313" key="7">
    <source>
        <dbReference type="EMBL" id="KAG0249570.1"/>
    </source>
</evidence>
<keyword evidence="3 4" id="KW-0067">ATP-binding</keyword>
<dbReference type="Gene3D" id="1.25.40.10">
    <property type="entry name" value="Tetratricopeptide repeat domain"/>
    <property type="match status" value="1"/>
</dbReference>
<evidence type="ECO:0000256" key="4">
    <source>
        <dbReference type="PROSITE-ProRule" id="PRU10141"/>
    </source>
</evidence>
<dbReference type="Pfam" id="PF08238">
    <property type="entry name" value="Sel1"/>
    <property type="match status" value="6"/>
</dbReference>
<dbReference type="InterPro" id="IPR008271">
    <property type="entry name" value="Ser/Thr_kinase_AS"/>
</dbReference>
<feature type="compositionally biased region" description="Polar residues" evidence="5">
    <location>
        <begin position="310"/>
        <end position="320"/>
    </location>
</feature>
<keyword evidence="1" id="KW-0418">Kinase</keyword>
<keyword evidence="8" id="KW-1185">Reference proteome</keyword>
<dbReference type="Proteomes" id="UP000807716">
    <property type="component" value="Unassembled WGS sequence"/>
</dbReference>
<evidence type="ECO:0000256" key="2">
    <source>
        <dbReference type="ARBA" id="ARBA00022741"/>
    </source>
</evidence>
<dbReference type="SMART" id="SM00671">
    <property type="entry name" value="SEL1"/>
    <property type="match status" value="6"/>
</dbReference>
<dbReference type="PROSITE" id="PS00108">
    <property type="entry name" value="PROTEIN_KINASE_ST"/>
    <property type="match status" value="1"/>
</dbReference>
<dbReference type="InterPro" id="IPR011009">
    <property type="entry name" value="Kinase-like_dom_sf"/>
</dbReference>
<keyword evidence="2 4" id="KW-0547">Nucleotide-binding</keyword>
<feature type="compositionally biased region" description="Low complexity" evidence="5">
    <location>
        <begin position="346"/>
        <end position="394"/>
    </location>
</feature>
<dbReference type="PRINTS" id="PR00109">
    <property type="entry name" value="TYRKINASE"/>
</dbReference>
<dbReference type="PROSITE" id="PS00107">
    <property type="entry name" value="PROTEIN_KINASE_ATP"/>
    <property type="match status" value="1"/>
</dbReference>
<dbReference type="GO" id="GO:0005524">
    <property type="term" value="F:ATP binding"/>
    <property type="evidence" value="ECO:0007669"/>
    <property type="project" value="UniProtKB-UniRule"/>
</dbReference>
<dbReference type="InterPro" id="IPR001245">
    <property type="entry name" value="Ser-Thr/Tyr_kinase_cat_dom"/>
</dbReference>
<dbReference type="Pfam" id="PF07714">
    <property type="entry name" value="PK_Tyr_Ser-Thr"/>
    <property type="match status" value="1"/>
</dbReference>